<dbReference type="Pfam" id="PF01074">
    <property type="entry name" value="Glyco_hydro_38N"/>
    <property type="match status" value="1"/>
</dbReference>
<accession>A0ABQ5H9N1</accession>
<gene>
    <name evidence="3" type="ORF">Tco_1058760</name>
</gene>
<dbReference type="EMBL" id="BQNB010019356">
    <property type="protein sequence ID" value="GJT84418.1"/>
    <property type="molecule type" value="Genomic_DNA"/>
</dbReference>
<reference evidence="3" key="2">
    <citation type="submission" date="2022-01" db="EMBL/GenBank/DDBJ databases">
        <authorList>
            <person name="Yamashiro T."/>
            <person name="Shiraishi A."/>
            <person name="Satake H."/>
            <person name="Nakayama K."/>
        </authorList>
    </citation>
    <scope>NUCLEOTIDE SEQUENCE</scope>
</reference>
<dbReference type="InterPro" id="IPR050843">
    <property type="entry name" value="Glycosyl_Hydrlase_38"/>
</dbReference>
<protein>
    <submittedName>
        <fullName evidence="3">Probable alpha-mannosidase</fullName>
    </submittedName>
</protein>
<evidence type="ECO:0000259" key="2">
    <source>
        <dbReference type="Pfam" id="PF01074"/>
    </source>
</evidence>
<reference evidence="3" key="1">
    <citation type="journal article" date="2022" name="Int. J. Mol. Sci.">
        <title>Draft Genome of Tanacetum Coccineum: Genomic Comparison of Closely Related Tanacetum-Family Plants.</title>
        <authorList>
            <person name="Yamashiro T."/>
            <person name="Shiraishi A."/>
            <person name="Nakayama K."/>
            <person name="Satake H."/>
        </authorList>
    </citation>
    <scope>NUCLEOTIDE SEQUENCE</scope>
</reference>
<name>A0ABQ5H9N1_9ASTR</name>
<dbReference type="PANTHER" id="PTHR11607">
    <property type="entry name" value="ALPHA-MANNOSIDASE"/>
    <property type="match status" value="1"/>
</dbReference>
<feature type="region of interest" description="Disordered" evidence="1">
    <location>
        <begin position="1"/>
        <end position="23"/>
    </location>
</feature>
<comment type="caution">
    <text evidence="3">The sequence shown here is derived from an EMBL/GenBank/DDBJ whole genome shotgun (WGS) entry which is preliminary data.</text>
</comment>
<dbReference type="InterPro" id="IPR011330">
    <property type="entry name" value="Glyco_hydro/deAcase_b/a-brl"/>
</dbReference>
<feature type="compositionally biased region" description="Polar residues" evidence="1">
    <location>
        <begin position="1"/>
        <end position="11"/>
    </location>
</feature>
<sequence>MFLTNTSTENRQQQQSSSSSSSLQTTFGHKFIKQHSNVTPRIVWQIDPFGHWAVQAYLLGAEFSGGLQEFWFFFTGESHCAFSSVMAEKSNDQIFASAFPENYEPPSGFYFEVNDEYNIVQVNLTVAGPKVRVGDHNKESLRDIYEVNKKIKPSHRIR</sequence>
<evidence type="ECO:0000313" key="4">
    <source>
        <dbReference type="Proteomes" id="UP001151760"/>
    </source>
</evidence>
<organism evidence="3 4">
    <name type="scientific">Tanacetum coccineum</name>
    <dbReference type="NCBI Taxonomy" id="301880"/>
    <lineage>
        <taxon>Eukaryota</taxon>
        <taxon>Viridiplantae</taxon>
        <taxon>Streptophyta</taxon>
        <taxon>Embryophyta</taxon>
        <taxon>Tracheophyta</taxon>
        <taxon>Spermatophyta</taxon>
        <taxon>Magnoliopsida</taxon>
        <taxon>eudicotyledons</taxon>
        <taxon>Gunneridae</taxon>
        <taxon>Pentapetalae</taxon>
        <taxon>asterids</taxon>
        <taxon>campanulids</taxon>
        <taxon>Asterales</taxon>
        <taxon>Asteraceae</taxon>
        <taxon>Asteroideae</taxon>
        <taxon>Anthemideae</taxon>
        <taxon>Anthemidinae</taxon>
        <taxon>Tanacetum</taxon>
    </lineage>
</organism>
<dbReference type="Gene3D" id="3.20.110.10">
    <property type="entry name" value="Glycoside hydrolase 38, N terminal domain"/>
    <property type="match status" value="1"/>
</dbReference>
<feature type="compositionally biased region" description="Low complexity" evidence="1">
    <location>
        <begin position="12"/>
        <end position="22"/>
    </location>
</feature>
<keyword evidence="4" id="KW-1185">Reference proteome</keyword>
<feature type="domain" description="Glycoside hydrolase family 38 N-terminal" evidence="2">
    <location>
        <begin position="15"/>
        <end position="115"/>
    </location>
</feature>
<proteinExistence type="predicted"/>
<dbReference type="InterPro" id="IPR027291">
    <property type="entry name" value="Glyco_hydro_38_N_sf"/>
</dbReference>
<dbReference type="InterPro" id="IPR000602">
    <property type="entry name" value="Glyco_hydro_38_N"/>
</dbReference>
<evidence type="ECO:0000313" key="3">
    <source>
        <dbReference type="EMBL" id="GJT84418.1"/>
    </source>
</evidence>
<evidence type="ECO:0000256" key="1">
    <source>
        <dbReference type="SAM" id="MobiDB-lite"/>
    </source>
</evidence>
<dbReference type="Proteomes" id="UP001151760">
    <property type="component" value="Unassembled WGS sequence"/>
</dbReference>
<dbReference type="SUPFAM" id="SSF88713">
    <property type="entry name" value="Glycoside hydrolase/deacetylase"/>
    <property type="match status" value="1"/>
</dbReference>
<dbReference type="PANTHER" id="PTHR11607:SF3">
    <property type="entry name" value="LYSOSOMAL ALPHA-MANNOSIDASE"/>
    <property type="match status" value="1"/>
</dbReference>